<dbReference type="CDD" id="cd02976">
    <property type="entry name" value="NrdH"/>
    <property type="match status" value="1"/>
</dbReference>
<dbReference type="InterPro" id="IPR036249">
    <property type="entry name" value="Thioredoxin-like_sf"/>
</dbReference>
<proteinExistence type="predicted"/>
<gene>
    <name evidence="2" type="ORF">A3B87_02805</name>
</gene>
<dbReference type="Gene3D" id="3.40.30.10">
    <property type="entry name" value="Glutaredoxin"/>
    <property type="match status" value="1"/>
</dbReference>
<feature type="domain" description="Glutaredoxin" evidence="1">
    <location>
        <begin position="3"/>
        <end position="59"/>
    </location>
</feature>
<dbReference type="Proteomes" id="UP000179136">
    <property type="component" value="Unassembled WGS sequence"/>
</dbReference>
<name>A0A1F6FNU1_9BACT</name>
<dbReference type="PANTHER" id="PTHR34386:SF1">
    <property type="entry name" value="GLUTAREDOXIN-LIKE PROTEIN NRDH"/>
    <property type="match status" value="1"/>
</dbReference>
<reference evidence="2 3" key="1">
    <citation type="journal article" date="2016" name="Nat. Commun.">
        <title>Thousands of microbial genomes shed light on interconnected biogeochemical processes in an aquifer system.</title>
        <authorList>
            <person name="Anantharaman K."/>
            <person name="Brown C.T."/>
            <person name="Hug L.A."/>
            <person name="Sharon I."/>
            <person name="Castelle C.J."/>
            <person name="Probst A.J."/>
            <person name="Thomas B.C."/>
            <person name="Singh A."/>
            <person name="Wilkins M.J."/>
            <person name="Karaoz U."/>
            <person name="Brodie E.L."/>
            <person name="Williams K.H."/>
            <person name="Hubbard S.S."/>
            <person name="Banfield J.F."/>
        </authorList>
    </citation>
    <scope>NUCLEOTIDE SEQUENCE [LARGE SCALE GENOMIC DNA]</scope>
</reference>
<dbReference type="PROSITE" id="PS51354">
    <property type="entry name" value="GLUTAREDOXIN_2"/>
    <property type="match status" value="1"/>
</dbReference>
<dbReference type="Pfam" id="PF00462">
    <property type="entry name" value="Glutaredoxin"/>
    <property type="match status" value="1"/>
</dbReference>
<dbReference type="AlphaFoldDB" id="A0A1F6FNU1"/>
<sequence>MNIKIYSTPACVYCKMLKDYLSQKNIAFEAIDVSVDHARGKEMIQKSGQMGVPVVIINKDDGKEEIVIGFDKARITKLLGIKD</sequence>
<dbReference type="InterPro" id="IPR002109">
    <property type="entry name" value="Glutaredoxin"/>
</dbReference>
<comment type="caution">
    <text evidence="2">The sequence shown here is derived from an EMBL/GenBank/DDBJ whole genome shotgun (WGS) entry which is preliminary data.</text>
</comment>
<protein>
    <submittedName>
        <fullName evidence="2">NrdH-redoxin</fullName>
    </submittedName>
</protein>
<dbReference type="GO" id="GO:0045454">
    <property type="term" value="P:cell redox homeostasis"/>
    <property type="evidence" value="ECO:0007669"/>
    <property type="project" value="TreeGrafter"/>
</dbReference>
<dbReference type="SUPFAM" id="SSF52833">
    <property type="entry name" value="Thioredoxin-like"/>
    <property type="match status" value="1"/>
</dbReference>
<organism evidence="2 3">
    <name type="scientific">Candidatus Kuenenbacteria bacterium RIFCSPHIGHO2_02_FULL_39_13</name>
    <dbReference type="NCBI Taxonomy" id="1798561"/>
    <lineage>
        <taxon>Bacteria</taxon>
        <taxon>Candidatus Kueneniibacteriota</taxon>
    </lineage>
</organism>
<evidence type="ECO:0000313" key="2">
    <source>
        <dbReference type="EMBL" id="OGG87527.1"/>
    </source>
</evidence>
<dbReference type="InterPro" id="IPR051548">
    <property type="entry name" value="Grx-like_ET"/>
</dbReference>
<dbReference type="EMBL" id="MFMW01000009">
    <property type="protein sequence ID" value="OGG87527.1"/>
    <property type="molecule type" value="Genomic_DNA"/>
</dbReference>
<dbReference type="PANTHER" id="PTHR34386">
    <property type="entry name" value="GLUTAREDOXIN"/>
    <property type="match status" value="1"/>
</dbReference>
<dbReference type="GO" id="GO:0009055">
    <property type="term" value="F:electron transfer activity"/>
    <property type="evidence" value="ECO:0007669"/>
    <property type="project" value="TreeGrafter"/>
</dbReference>
<evidence type="ECO:0000313" key="3">
    <source>
        <dbReference type="Proteomes" id="UP000179136"/>
    </source>
</evidence>
<evidence type="ECO:0000259" key="1">
    <source>
        <dbReference type="Pfam" id="PF00462"/>
    </source>
</evidence>
<dbReference type="STRING" id="1798561.A3B87_02805"/>
<accession>A0A1F6FNU1</accession>